<feature type="signal peptide" evidence="2">
    <location>
        <begin position="1"/>
        <end position="28"/>
    </location>
</feature>
<dbReference type="EMBL" id="CP147247">
    <property type="protein sequence ID" value="WYJ90128.1"/>
    <property type="molecule type" value="Genomic_DNA"/>
</dbReference>
<reference evidence="4" key="1">
    <citation type="submission" date="2017-05" db="EMBL/GenBank/DDBJ databases">
        <title>The Genome Sequence of Enterococcus sp. 9E7_DIV0242.</title>
        <authorList>
            <consortium name="The Broad Institute Genomics Platform"/>
            <consortium name="The Broad Institute Genomic Center for Infectious Diseases"/>
            <person name="Earl A."/>
            <person name="Manson A."/>
            <person name="Schwartman J."/>
            <person name="Gilmore M."/>
            <person name="Abouelleil A."/>
            <person name="Cao P."/>
            <person name="Chapman S."/>
            <person name="Cusick C."/>
            <person name="Shea T."/>
            <person name="Young S."/>
            <person name="Neafsey D."/>
            <person name="Nusbaum C."/>
            <person name="Birren B."/>
        </authorList>
    </citation>
    <scope>NUCLEOTIDE SEQUENCE [LARGE SCALE GENOMIC DNA]</scope>
    <source>
        <strain evidence="4">9E7_DIV0242</strain>
    </source>
</reference>
<evidence type="ECO:0000259" key="3">
    <source>
        <dbReference type="Pfam" id="PF13731"/>
    </source>
</evidence>
<dbReference type="InterPro" id="IPR027994">
    <property type="entry name" value="WxL_dom"/>
</dbReference>
<feature type="chain" id="PRO_5044064314" description="WxL domain-containing protein" evidence="2">
    <location>
        <begin position="29"/>
        <end position="253"/>
    </location>
</feature>
<protein>
    <recommendedName>
        <fullName evidence="3">WxL domain-containing protein</fullName>
    </recommendedName>
</protein>
<evidence type="ECO:0000313" key="5">
    <source>
        <dbReference type="EMBL" id="WYJ90128.1"/>
    </source>
</evidence>
<proteinExistence type="predicted"/>
<feature type="domain" description="WxL" evidence="3">
    <location>
        <begin position="39"/>
        <end position="252"/>
    </location>
</feature>
<gene>
    <name evidence="5" type="ORF">A5888_001856</name>
    <name evidence="4" type="ORF">A5888_002960</name>
</gene>
<reference evidence="5" key="2">
    <citation type="submission" date="2017-05" db="EMBL/GenBank/DDBJ databases">
        <authorList>
            <consortium name="The Broad Institute Genomics Platform"/>
            <consortium name="The Broad Institute Genomic Center for Infectious Diseases"/>
            <person name="Earl A."/>
            <person name="Manson A."/>
            <person name="Schwartman J."/>
            <person name="Gilmore M."/>
            <person name="Abouelleil A."/>
            <person name="Cao P."/>
            <person name="Chapman S."/>
            <person name="Cusick C."/>
            <person name="Shea T."/>
            <person name="Young S."/>
            <person name="Neafsey D."/>
            <person name="Nusbaum C."/>
            <person name="Birren B."/>
        </authorList>
    </citation>
    <scope>NUCLEOTIDE SEQUENCE</scope>
    <source>
        <strain evidence="5">9E7_DIV0242</strain>
    </source>
</reference>
<feature type="compositionally biased region" description="Polar residues" evidence="1">
    <location>
        <begin position="62"/>
        <end position="75"/>
    </location>
</feature>
<feature type="region of interest" description="Disordered" evidence="1">
    <location>
        <begin position="41"/>
        <end position="78"/>
    </location>
</feature>
<dbReference type="Proteomes" id="UP000195141">
    <property type="component" value="Chromosome"/>
</dbReference>
<feature type="compositionally biased region" description="Low complexity" evidence="1">
    <location>
        <begin position="49"/>
        <end position="59"/>
    </location>
</feature>
<evidence type="ECO:0000313" key="6">
    <source>
        <dbReference type="Proteomes" id="UP000195141"/>
    </source>
</evidence>
<organism evidence="4">
    <name type="scientific">Candidatus Enterococcus clewellii</name>
    <dbReference type="NCBI Taxonomy" id="1834193"/>
    <lineage>
        <taxon>Bacteria</taxon>
        <taxon>Bacillati</taxon>
        <taxon>Bacillota</taxon>
        <taxon>Bacilli</taxon>
        <taxon>Lactobacillales</taxon>
        <taxon>Enterococcaceae</taxon>
        <taxon>Enterococcus</taxon>
    </lineage>
</organism>
<keyword evidence="6" id="KW-1185">Reference proteome</keyword>
<dbReference type="Pfam" id="PF13731">
    <property type="entry name" value="WxL"/>
    <property type="match status" value="1"/>
</dbReference>
<evidence type="ECO:0000256" key="2">
    <source>
        <dbReference type="SAM" id="SignalP"/>
    </source>
</evidence>
<keyword evidence="2" id="KW-0732">Signal</keyword>
<evidence type="ECO:0000256" key="1">
    <source>
        <dbReference type="SAM" id="MobiDB-lite"/>
    </source>
</evidence>
<dbReference type="OrthoDB" id="2183600at2"/>
<dbReference type="RefSeq" id="WP_086349974.1">
    <property type="nucleotide sequence ID" value="NZ_CP147247.1"/>
</dbReference>
<name>A0A242K4D6_9ENTE</name>
<sequence length="253" mass="26602">MKTSHKLTGAALLAVLGLGLAVPSITKAAPGYPDATTGVGEGKIKFTTDDTTNPTNLPPGESTGTPMTEPSQNPNPGALKLVSVTSMDFDTHKIVANDADKSYDALPFTDPGSSQTTAHFVRFQDIRADAATANNWWTVNAELTKQFTNAAGQTLDGSTLDYKKISLVTGTNAATKPSLAATTTQTLALNTVQPFYTNKEVGKGFGVFELMFDTNANAKAGTYDGITLNVPGTNVLKASEYTAEITWTITDAN</sequence>
<dbReference type="EMBL" id="NGMM01000005">
    <property type="protein sequence ID" value="OTP13482.1"/>
    <property type="molecule type" value="Genomic_DNA"/>
</dbReference>
<accession>A0A242K4D6</accession>
<reference evidence="5" key="3">
    <citation type="submission" date="2024-03" db="EMBL/GenBank/DDBJ databases">
        <title>The Genome Sequence of Enterococcus sp. DIV0242b.</title>
        <authorList>
            <consortium name="The Broad Institute Genomics Platform"/>
            <consortium name="The Broad Institute Microbial Omics Core"/>
            <consortium name="The Broad Institute Genomic Center for Infectious Diseases"/>
            <person name="Earl A."/>
            <person name="Manson A."/>
            <person name="Gilmore M."/>
            <person name="Schwartman J."/>
            <person name="Shea T."/>
            <person name="Abouelleil A."/>
            <person name="Cao P."/>
            <person name="Chapman S."/>
            <person name="Cusick C."/>
            <person name="Young S."/>
            <person name="Neafsey D."/>
            <person name="Nusbaum C."/>
            <person name="Birren B."/>
        </authorList>
    </citation>
    <scope>NUCLEOTIDE SEQUENCE</scope>
    <source>
        <strain evidence="5">9E7_DIV0242</strain>
    </source>
</reference>
<dbReference type="AlphaFoldDB" id="A0A242K4D6"/>
<evidence type="ECO:0000313" key="4">
    <source>
        <dbReference type="EMBL" id="OTP13482.1"/>
    </source>
</evidence>